<comment type="similarity">
    <text evidence="1">Belongs to the phD/YefM antitoxin family.</text>
</comment>
<name>A0A450SYX0_9GAMM</name>
<proteinExistence type="inferred from homology"/>
<dbReference type="SUPFAM" id="SSF143120">
    <property type="entry name" value="YefM-like"/>
    <property type="match status" value="1"/>
</dbReference>
<dbReference type="InterPro" id="IPR036165">
    <property type="entry name" value="YefM-like_sf"/>
</dbReference>
<dbReference type="Gene3D" id="3.40.1620.10">
    <property type="entry name" value="YefM-like domain"/>
    <property type="match status" value="1"/>
</dbReference>
<accession>A0A450SYX0</accession>
<dbReference type="AlphaFoldDB" id="A0A450SYX0"/>
<evidence type="ECO:0008006" key="3">
    <source>
        <dbReference type="Google" id="ProtNLM"/>
    </source>
</evidence>
<evidence type="ECO:0000256" key="1">
    <source>
        <dbReference type="ARBA" id="ARBA00009981"/>
    </source>
</evidence>
<gene>
    <name evidence="2" type="ORF">BECKFW1821A_GA0114235_10913</name>
</gene>
<dbReference type="EMBL" id="CAADEW010000091">
    <property type="protein sequence ID" value="VFJ59413.1"/>
    <property type="molecule type" value="Genomic_DNA"/>
</dbReference>
<reference evidence="2" key="1">
    <citation type="submission" date="2019-02" db="EMBL/GenBank/DDBJ databases">
        <authorList>
            <person name="Gruber-Vodicka R. H."/>
            <person name="Seah K. B. B."/>
        </authorList>
    </citation>
    <scope>NUCLEOTIDE SEQUENCE</scope>
    <source>
        <strain evidence="2">BECK_BZ15</strain>
    </source>
</reference>
<organism evidence="2">
    <name type="scientific">Candidatus Kentrum sp. FW</name>
    <dbReference type="NCBI Taxonomy" id="2126338"/>
    <lineage>
        <taxon>Bacteria</taxon>
        <taxon>Pseudomonadati</taxon>
        <taxon>Pseudomonadota</taxon>
        <taxon>Gammaproteobacteria</taxon>
        <taxon>Candidatus Kentrum</taxon>
    </lineage>
</organism>
<evidence type="ECO:0000313" key="2">
    <source>
        <dbReference type="EMBL" id="VFJ59413.1"/>
    </source>
</evidence>
<sequence length="97" mass="10907">MNTVSIQNAIDTLPNLVQNTIENCEETVIVSNSGAVVLIEKREWEGMLETVRLFRDKTSLRALLDGHQSRRAGDSIEADTVEKVFHDLQSAHLEKCK</sequence>
<protein>
    <recommendedName>
        <fullName evidence="3">Antitoxin</fullName>
    </recommendedName>
</protein>